<sequence length="53" mass="6388">MNDDSRLWLNRFKPGNPAQHENVKNLNHPCVLSLVILNVLRYYKWILKQAWQL</sequence>
<organism evidence="1">
    <name type="scientific">Anguilla anguilla</name>
    <name type="common">European freshwater eel</name>
    <name type="synonym">Muraena anguilla</name>
    <dbReference type="NCBI Taxonomy" id="7936"/>
    <lineage>
        <taxon>Eukaryota</taxon>
        <taxon>Metazoa</taxon>
        <taxon>Chordata</taxon>
        <taxon>Craniata</taxon>
        <taxon>Vertebrata</taxon>
        <taxon>Euteleostomi</taxon>
        <taxon>Actinopterygii</taxon>
        <taxon>Neopterygii</taxon>
        <taxon>Teleostei</taxon>
        <taxon>Anguilliformes</taxon>
        <taxon>Anguillidae</taxon>
        <taxon>Anguilla</taxon>
    </lineage>
</organism>
<accession>A0A0E9SZ39</accession>
<protein>
    <submittedName>
        <fullName evidence="1">Uncharacterized protein</fullName>
    </submittedName>
</protein>
<name>A0A0E9SZ39_ANGAN</name>
<reference evidence="1" key="2">
    <citation type="journal article" date="2015" name="Fish Shellfish Immunol.">
        <title>Early steps in the European eel (Anguilla anguilla)-Vibrio vulnificus interaction in the gills: Role of the RtxA13 toxin.</title>
        <authorList>
            <person name="Callol A."/>
            <person name="Pajuelo D."/>
            <person name="Ebbesson L."/>
            <person name="Teles M."/>
            <person name="MacKenzie S."/>
            <person name="Amaro C."/>
        </authorList>
    </citation>
    <scope>NUCLEOTIDE SEQUENCE</scope>
</reference>
<dbReference type="AlphaFoldDB" id="A0A0E9SZ39"/>
<reference evidence="1" key="1">
    <citation type="submission" date="2014-11" db="EMBL/GenBank/DDBJ databases">
        <authorList>
            <person name="Amaro Gonzalez C."/>
        </authorList>
    </citation>
    <scope>NUCLEOTIDE SEQUENCE</scope>
</reference>
<proteinExistence type="predicted"/>
<dbReference type="EMBL" id="GBXM01062657">
    <property type="protein sequence ID" value="JAH45920.1"/>
    <property type="molecule type" value="Transcribed_RNA"/>
</dbReference>
<evidence type="ECO:0000313" key="1">
    <source>
        <dbReference type="EMBL" id="JAH45920.1"/>
    </source>
</evidence>